<proteinExistence type="predicted"/>
<feature type="region of interest" description="Disordered" evidence="1">
    <location>
        <begin position="58"/>
        <end position="83"/>
    </location>
</feature>
<protein>
    <submittedName>
        <fullName evidence="3">Uncharacterized protein LOC34621018</fullName>
    </submittedName>
</protein>
<gene>
    <name evidence="3" type="primary">LOC34621018</name>
</gene>
<dbReference type="OrthoDB" id="333293at2759"/>
<dbReference type="RefSeq" id="XP_022590507.2">
    <property type="nucleotide sequence ID" value="XM_022734244.2"/>
</dbReference>
<keyword evidence="2" id="KW-1185">Reference proteome</keyword>
<evidence type="ECO:0000313" key="2">
    <source>
        <dbReference type="Proteomes" id="UP000515125"/>
    </source>
</evidence>
<dbReference type="AlphaFoldDB" id="A0A6P5WDH3"/>
<organism evidence="2 3">
    <name type="scientific">Cyclospora cayetanensis</name>
    <dbReference type="NCBI Taxonomy" id="88456"/>
    <lineage>
        <taxon>Eukaryota</taxon>
        <taxon>Sar</taxon>
        <taxon>Alveolata</taxon>
        <taxon>Apicomplexa</taxon>
        <taxon>Conoidasida</taxon>
        <taxon>Coccidia</taxon>
        <taxon>Eucoccidiorida</taxon>
        <taxon>Eimeriorina</taxon>
        <taxon>Eimeriidae</taxon>
        <taxon>Cyclospora</taxon>
    </lineage>
</organism>
<sequence length="494" mass="54550">MDADLAAFLIECLSVLFFLQNANNHSYSKMFQLQTGRFSLRSSVGAAVHGQVVGQRRTVGSAPAATTSNGEQDSSLRRGPGTTEKMRGASSFLVPLCVLCLGAASWLSHVSPVCATVELSDKLKTALGSIFSQDNDENPSPKLEDLKLSDDLPTNEKVEAVVGSVASFAGVDVSDVLEEADLLEKVKDVLQEKDTNRRRSHLLELLKELFQKLAAKLTGKKSCKELKAEGHTPEARLGYSPVRFFGYPHYDTETQQTYLYSGVPLNIVNGFKQPIKVGRADYLVQGPPSKVLAFFDCFGEYTAIAQALTPDGHWISSPHDGMTPRPLYLQVQGTTYNGTVAQILVRAALKTVVKQIDFKFQKRGMLTEFVEKALSGNLEASDFVLDATGARAIKDLWGYTRLSKDDLVSLVAEMSDTQSIPEKLKLLYKYMNGTEIKTTKWSHRKLVKKQRSIMVTLTTYPKPDAGVRSTRQMDSPKVTLQDISDALKEIDFEY</sequence>
<dbReference type="GeneID" id="34621018"/>
<name>A0A6P5WDH3_9EIME</name>
<evidence type="ECO:0000313" key="3">
    <source>
        <dbReference type="RefSeq" id="XP_022590507.2"/>
    </source>
</evidence>
<evidence type="ECO:0000256" key="1">
    <source>
        <dbReference type="SAM" id="MobiDB-lite"/>
    </source>
</evidence>
<accession>A0A6P5WDH3</accession>
<reference evidence="3" key="1">
    <citation type="submission" date="2025-08" db="UniProtKB">
        <authorList>
            <consortium name="RefSeq"/>
        </authorList>
    </citation>
    <scope>IDENTIFICATION</scope>
</reference>
<feature type="compositionally biased region" description="Polar residues" evidence="1">
    <location>
        <begin position="64"/>
        <end position="73"/>
    </location>
</feature>
<dbReference type="Proteomes" id="UP000515125">
    <property type="component" value="Unplaced"/>
</dbReference>